<dbReference type="Proteomes" id="UP001525890">
    <property type="component" value="Unassembled WGS sequence"/>
</dbReference>
<proteinExistence type="predicted"/>
<protein>
    <submittedName>
        <fullName evidence="1">Uncharacterized protein</fullName>
    </submittedName>
</protein>
<gene>
    <name evidence="1" type="ORF">NG799_11150</name>
</gene>
<keyword evidence="2" id="KW-1185">Reference proteome</keyword>
<dbReference type="EMBL" id="JAMXFF010000014">
    <property type="protein sequence ID" value="MCT7966890.1"/>
    <property type="molecule type" value="Genomic_DNA"/>
</dbReference>
<evidence type="ECO:0000313" key="2">
    <source>
        <dbReference type="Proteomes" id="UP001525890"/>
    </source>
</evidence>
<comment type="caution">
    <text evidence="1">The sequence shown here is derived from an EMBL/GenBank/DDBJ whole genome shotgun (WGS) entry which is preliminary data.</text>
</comment>
<sequence length="55" mass="6496">MARLNLFYSFSLSSPSRYTFSGSWTDRPHSRYPQFQITDSAVHERSPNAPHWQSY</sequence>
<organism evidence="1 2">
    <name type="scientific">Laspinema palackyanum D2a</name>
    <dbReference type="NCBI Taxonomy" id="2953684"/>
    <lineage>
        <taxon>Bacteria</taxon>
        <taxon>Bacillati</taxon>
        <taxon>Cyanobacteriota</taxon>
        <taxon>Cyanophyceae</taxon>
        <taxon>Oscillatoriophycideae</taxon>
        <taxon>Oscillatoriales</taxon>
        <taxon>Laspinemataceae</taxon>
        <taxon>Laspinema</taxon>
        <taxon>Laspinema palackyanum</taxon>
    </lineage>
</organism>
<accession>A0ABT2MQ96</accession>
<name>A0ABT2MQ96_9CYAN</name>
<reference evidence="1 2" key="1">
    <citation type="journal article" date="2022" name="Front. Microbiol.">
        <title>High genomic differentiation and limited gene flow indicate recent cryptic speciation within the genus Laspinema (cyanobacteria).</title>
        <authorList>
            <person name="Stanojkovic A."/>
            <person name="Skoupy S."/>
            <person name="Skaloud P."/>
            <person name="Dvorak P."/>
        </authorList>
    </citation>
    <scope>NUCLEOTIDE SEQUENCE [LARGE SCALE GENOMIC DNA]</scope>
    <source>
        <strain evidence="1 2">D2a</strain>
    </source>
</reference>
<evidence type="ECO:0000313" key="1">
    <source>
        <dbReference type="EMBL" id="MCT7966890.1"/>
    </source>
</evidence>
<dbReference type="RefSeq" id="WP_368006511.1">
    <property type="nucleotide sequence ID" value="NZ_JAMXFF010000014.1"/>
</dbReference>